<name>A0AAN9AHQ4_HALRR</name>
<reference evidence="1 2" key="1">
    <citation type="submission" date="2023-11" db="EMBL/GenBank/DDBJ databases">
        <title>Halocaridina rubra genome assembly.</title>
        <authorList>
            <person name="Smith C."/>
        </authorList>
    </citation>
    <scope>NUCLEOTIDE SEQUENCE [LARGE SCALE GENOMIC DNA]</scope>
    <source>
        <strain evidence="1">EP-1</strain>
        <tissue evidence="1">Whole</tissue>
    </source>
</reference>
<dbReference type="EMBL" id="JAXCGZ010000009">
    <property type="protein sequence ID" value="KAK7087066.1"/>
    <property type="molecule type" value="Genomic_DNA"/>
</dbReference>
<evidence type="ECO:0000313" key="1">
    <source>
        <dbReference type="EMBL" id="KAK7087066.1"/>
    </source>
</evidence>
<organism evidence="1 2">
    <name type="scientific">Halocaridina rubra</name>
    <name type="common">Hawaiian red shrimp</name>
    <dbReference type="NCBI Taxonomy" id="373956"/>
    <lineage>
        <taxon>Eukaryota</taxon>
        <taxon>Metazoa</taxon>
        <taxon>Ecdysozoa</taxon>
        <taxon>Arthropoda</taxon>
        <taxon>Crustacea</taxon>
        <taxon>Multicrustacea</taxon>
        <taxon>Malacostraca</taxon>
        <taxon>Eumalacostraca</taxon>
        <taxon>Eucarida</taxon>
        <taxon>Decapoda</taxon>
        <taxon>Pleocyemata</taxon>
        <taxon>Caridea</taxon>
        <taxon>Atyoidea</taxon>
        <taxon>Atyidae</taxon>
        <taxon>Halocaridina</taxon>
    </lineage>
</organism>
<keyword evidence="2" id="KW-1185">Reference proteome</keyword>
<gene>
    <name evidence="1" type="ORF">SK128_002621</name>
</gene>
<evidence type="ECO:0000313" key="2">
    <source>
        <dbReference type="Proteomes" id="UP001381693"/>
    </source>
</evidence>
<comment type="caution">
    <text evidence="1">The sequence shown here is derived from an EMBL/GenBank/DDBJ whole genome shotgun (WGS) entry which is preliminary data.</text>
</comment>
<dbReference type="Proteomes" id="UP001381693">
    <property type="component" value="Unassembled WGS sequence"/>
</dbReference>
<sequence>MSDPNMTLIIVEYEAYKRNLSFLLFPPRIQRRARPIRRRVRHHVHIRPYVCRGGVGRFHCGLILGVCKDGN</sequence>
<accession>A0AAN9AHQ4</accession>
<protein>
    <submittedName>
        <fullName evidence="1">Uncharacterized protein</fullName>
    </submittedName>
</protein>
<proteinExistence type="predicted"/>
<dbReference type="AlphaFoldDB" id="A0AAN9AHQ4"/>